<sequence length="268" mass="31451">MNNSIFLRIAGFDFKVNFIQTEKSYSREQFKQKFIDKYFGFIKKTVKDNPDFTIDIINTLDVETIYKKKKRAFFMLTFLLKGENTVQTFYHVSLVQLSMILNKVLQVLLIKNKGFLMHASAVAIGSSMAFIFTGPSGAGKSTIMKLLNSRYKPLADDSVIIKKENDKYYLYQTPMIEKVSWIKKNDKKYKIAKICFLKKEKNFFINRVDDKSYILPKLVEQLFAGKQKSKNEYLGIMRFVKEFDQFHILSFAKNKENLLNFFEKLPND</sequence>
<proteinExistence type="predicted"/>
<dbReference type="Gene3D" id="3.40.50.300">
    <property type="entry name" value="P-loop containing nucleotide triphosphate hydrolases"/>
    <property type="match status" value="1"/>
</dbReference>
<dbReference type="AlphaFoldDB" id="A0A2M8GP30"/>
<evidence type="ECO:0000313" key="2">
    <source>
        <dbReference type="Proteomes" id="UP000229370"/>
    </source>
</evidence>
<reference evidence="2" key="1">
    <citation type="submission" date="2017-09" db="EMBL/GenBank/DDBJ databases">
        <title>Depth-based differentiation of microbial function through sediment-hosted aquifers and enrichment of novel symbionts in the deep terrestrial subsurface.</title>
        <authorList>
            <person name="Probst A.J."/>
            <person name="Ladd B."/>
            <person name="Jarett J.K."/>
            <person name="Geller-Mcgrath D.E."/>
            <person name="Sieber C.M.K."/>
            <person name="Emerson J.B."/>
            <person name="Anantharaman K."/>
            <person name="Thomas B.C."/>
            <person name="Malmstrom R."/>
            <person name="Stieglmeier M."/>
            <person name="Klingl A."/>
            <person name="Woyke T."/>
            <person name="Ryan C.M."/>
            <person name="Banfield J.F."/>
        </authorList>
    </citation>
    <scope>NUCLEOTIDE SEQUENCE [LARGE SCALE GENOMIC DNA]</scope>
</reference>
<gene>
    <name evidence="1" type="ORF">CO007_00130</name>
</gene>
<organism evidence="1 2">
    <name type="scientific">Candidatus Roizmanbacteria bacterium CG_4_8_14_3_um_filter_36_10</name>
    <dbReference type="NCBI Taxonomy" id="1974834"/>
    <lineage>
        <taxon>Bacteria</taxon>
        <taxon>Candidatus Roizmaniibacteriota</taxon>
    </lineage>
</organism>
<name>A0A2M8GP30_9BACT</name>
<comment type="caution">
    <text evidence="1">The sequence shown here is derived from an EMBL/GenBank/DDBJ whole genome shotgun (WGS) entry which is preliminary data.</text>
</comment>
<dbReference type="InterPro" id="IPR027417">
    <property type="entry name" value="P-loop_NTPase"/>
</dbReference>
<dbReference type="SUPFAM" id="SSF53795">
    <property type="entry name" value="PEP carboxykinase-like"/>
    <property type="match status" value="1"/>
</dbReference>
<protein>
    <submittedName>
        <fullName evidence="1">Uncharacterized protein</fullName>
    </submittedName>
</protein>
<evidence type="ECO:0000313" key="1">
    <source>
        <dbReference type="EMBL" id="PJC82317.1"/>
    </source>
</evidence>
<dbReference type="EMBL" id="PFQK01000005">
    <property type="protein sequence ID" value="PJC82317.1"/>
    <property type="molecule type" value="Genomic_DNA"/>
</dbReference>
<accession>A0A2M8GP30</accession>
<dbReference type="Proteomes" id="UP000229370">
    <property type="component" value="Unassembled WGS sequence"/>
</dbReference>